<name>A0A518AYD2_9BACT</name>
<proteinExistence type="inferred from homology"/>
<evidence type="ECO:0000313" key="9">
    <source>
        <dbReference type="Proteomes" id="UP000317093"/>
    </source>
</evidence>
<keyword evidence="5 7" id="KW-0411">Iron-sulfur</keyword>
<keyword evidence="9" id="KW-1185">Reference proteome</keyword>
<comment type="similarity">
    <text evidence="1">Belongs to the complex I 24 kDa subunit family.</text>
</comment>
<dbReference type="KEGG" id="knv:Pan216_05610"/>
<evidence type="ECO:0000256" key="3">
    <source>
        <dbReference type="ARBA" id="ARBA00022723"/>
    </source>
</evidence>
<dbReference type="GO" id="GO:0051537">
    <property type="term" value="F:2 iron, 2 sulfur cluster binding"/>
    <property type="evidence" value="ECO:0007669"/>
    <property type="project" value="UniProtKB-KW"/>
</dbReference>
<dbReference type="SUPFAM" id="SSF52833">
    <property type="entry name" value="Thioredoxin-like"/>
    <property type="match status" value="1"/>
</dbReference>
<evidence type="ECO:0000256" key="1">
    <source>
        <dbReference type="ARBA" id="ARBA00010643"/>
    </source>
</evidence>
<evidence type="ECO:0000256" key="7">
    <source>
        <dbReference type="PIRSR" id="PIRSR000216-1"/>
    </source>
</evidence>
<feature type="binding site" evidence="7">
    <location>
        <position position="137"/>
    </location>
    <ligand>
        <name>[2Fe-2S] cluster</name>
        <dbReference type="ChEBI" id="CHEBI:190135"/>
    </ligand>
</feature>
<dbReference type="NCBIfam" id="NF005747">
    <property type="entry name" value="PRK07571.1"/>
    <property type="match status" value="1"/>
</dbReference>
<dbReference type="PANTHER" id="PTHR43342:SF2">
    <property type="entry name" value="POTENTIAL NAD-REDUCING HYDROGENASE SUBUNIT"/>
    <property type="match status" value="1"/>
</dbReference>
<dbReference type="OrthoDB" id="9807941at2"/>
<dbReference type="InterPro" id="IPR036249">
    <property type="entry name" value="Thioredoxin-like_sf"/>
</dbReference>
<dbReference type="EMBL" id="CP036279">
    <property type="protein sequence ID" value="QDU59729.1"/>
    <property type="molecule type" value="Genomic_DNA"/>
</dbReference>
<keyword evidence="3 7" id="KW-0479">Metal-binding</keyword>
<evidence type="ECO:0000313" key="8">
    <source>
        <dbReference type="EMBL" id="QDU59729.1"/>
    </source>
</evidence>
<evidence type="ECO:0000256" key="2">
    <source>
        <dbReference type="ARBA" id="ARBA00022714"/>
    </source>
</evidence>
<dbReference type="Gene3D" id="1.10.10.1590">
    <property type="entry name" value="NADH-quinone oxidoreductase subunit E"/>
    <property type="match status" value="1"/>
</dbReference>
<accession>A0A518AYD2</accession>
<keyword evidence="2 7" id="KW-0001">2Fe-2S</keyword>
<dbReference type="GO" id="GO:0046872">
    <property type="term" value="F:metal ion binding"/>
    <property type="evidence" value="ECO:0007669"/>
    <property type="project" value="UniProtKB-KW"/>
</dbReference>
<dbReference type="InterPro" id="IPR028431">
    <property type="entry name" value="NADP_DH_HndA-like"/>
</dbReference>
<reference evidence="8 9" key="1">
    <citation type="submission" date="2019-02" db="EMBL/GenBank/DDBJ databases">
        <title>Deep-cultivation of Planctomycetes and their phenomic and genomic characterization uncovers novel biology.</title>
        <authorList>
            <person name="Wiegand S."/>
            <person name="Jogler M."/>
            <person name="Boedeker C."/>
            <person name="Pinto D."/>
            <person name="Vollmers J."/>
            <person name="Rivas-Marin E."/>
            <person name="Kohn T."/>
            <person name="Peeters S.H."/>
            <person name="Heuer A."/>
            <person name="Rast P."/>
            <person name="Oberbeckmann S."/>
            <person name="Bunk B."/>
            <person name="Jeske O."/>
            <person name="Meyerdierks A."/>
            <person name="Storesund J.E."/>
            <person name="Kallscheuer N."/>
            <person name="Luecker S."/>
            <person name="Lage O.M."/>
            <person name="Pohl T."/>
            <person name="Merkel B.J."/>
            <person name="Hornburger P."/>
            <person name="Mueller R.-W."/>
            <person name="Bruemmer F."/>
            <person name="Labrenz M."/>
            <person name="Spormann A.M."/>
            <person name="Op den Camp H."/>
            <person name="Overmann J."/>
            <person name="Amann R."/>
            <person name="Jetten M.S.M."/>
            <person name="Mascher T."/>
            <person name="Medema M.H."/>
            <person name="Devos D.P."/>
            <person name="Kaster A.-K."/>
            <person name="Ovreas L."/>
            <person name="Rohde M."/>
            <person name="Galperin M.Y."/>
            <person name="Jogler C."/>
        </authorList>
    </citation>
    <scope>NUCLEOTIDE SEQUENCE [LARGE SCALE GENOMIC DNA]</scope>
    <source>
        <strain evidence="8 9">Pan216</strain>
    </source>
</reference>
<dbReference type="Pfam" id="PF01257">
    <property type="entry name" value="2Fe-2S_thioredx"/>
    <property type="match status" value="1"/>
</dbReference>
<dbReference type="InterPro" id="IPR041921">
    <property type="entry name" value="NuoE_N"/>
</dbReference>
<dbReference type="InterPro" id="IPR042128">
    <property type="entry name" value="NuoE_dom"/>
</dbReference>
<evidence type="ECO:0000256" key="6">
    <source>
        <dbReference type="ARBA" id="ARBA00034078"/>
    </source>
</evidence>
<protein>
    <submittedName>
        <fullName evidence="8">NADP-reducing hydrogenase subunit HndA</fullName>
        <ecNumber evidence="8">1.12.1.3</ecNumber>
    </submittedName>
</protein>
<evidence type="ECO:0000256" key="4">
    <source>
        <dbReference type="ARBA" id="ARBA00023004"/>
    </source>
</evidence>
<dbReference type="InterPro" id="IPR002023">
    <property type="entry name" value="NuoE-like"/>
</dbReference>
<sequence length="170" mass="18626">MVVAQRVQKVSHPSDDKRWKIIDATMRRAGNDRHALIETLHAVQESFGYLGDDALRYVAKRLRIPLSTVYGVATFYHYFTLKPPGEHLCVVCLGTACYIKGAPELVDRVSARWNVSMGESSPDGKVTLLSARCVGSCGLAPIAVVDGEVVGRTSPDELVDRIERLGNDDA</sequence>
<dbReference type="PIRSF" id="PIRSF000216">
    <property type="entry name" value="NADH_DH_24kDa"/>
    <property type="match status" value="1"/>
</dbReference>
<feature type="binding site" evidence="7">
    <location>
        <position position="97"/>
    </location>
    <ligand>
        <name>[2Fe-2S] cluster</name>
        <dbReference type="ChEBI" id="CHEBI:190135"/>
    </ligand>
</feature>
<dbReference type="Proteomes" id="UP000317093">
    <property type="component" value="Chromosome"/>
</dbReference>
<feature type="binding site" evidence="7">
    <location>
        <position position="92"/>
    </location>
    <ligand>
        <name>[2Fe-2S] cluster</name>
        <dbReference type="ChEBI" id="CHEBI:190135"/>
    </ligand>
</feature>
<dbReference type="FunFam" id="1.10.10.1590:FF:000001">
    <property type="entry name" value="NADH-quinone oxidoreductase subunit E"/>
    <property type="match status" value="1"/>
</dbReference>
<dbReference type="CDD" id="cd03064">
    <property type="entry name" value="TRX_Fd_NuoE"/>
    <property type="match status" value="1"/>
</dbReference>
<dbReference type="RefSeq" id="WP_145254457.1">
    <property type="nucleotide sequence ID" value="NZ_CP036279.1"/>
</dbReference>
<comment type="cofactor">
    <cofactor evidence="7">
        <name>[2Fe-2S] cluster</name>
        <dbReference type="ChEBI" id="CHEBI:190135"/>
    </cofactor>
    <text evidence="7">Binds 1 [2Fe-2S] cluster.</text>
</comment>
<dbReference type="AlphaFoldDB" id="A0A518AYD2"/>
<organism evidence="8 9">
    <name type="scientific">Kolteria novifilia</name>
    <dbReference type="NCBI Taxonomy" id="2527975"/>
    <lineage>
        <taxon>Bacteria</taxon>
        <taxon>Pseudomonadati</taxon>
        <taxon>Planctomycetota</taxon>
        <taxon>Planctomycetia</taxon>
        <taxon>Kolteriales</taxon>
        <taxon>Kolteriaceae</taxon>
        <taxon>Kolteria</taxon>
    </lineage>
</organism>
<dbReference type="PANTHER" id="PTHR43342">
    <property type="entry name" value="NADH-QUINONE OXIDOREDUCTASE, E SUBUNIT"/>
    <property type="match status" value="1"/>
</dbReference>
<dbReference type="GO" id="GO:0050583">
    <property type="term" value="F:hydrogen dehydrogenase (NADP+) activity"/>
    <property type="evidence" value="ECO:0007669"/>
    <property type="project" value="UniProtKB-EC"/>
</dbReference>
<dbReference type="Gene3D" id="3.40.30.10">
    <property type="entry name" value="Glutaredoxin"/>
    <property type="match status" value="1"/>
</dbReference>
<evidence type="ECO:0000256" key="5">
    <source>
        <dbReference type="ARBA" id="ARBA00023014"/>
    </source>
</evidence>
<feature type="binding site" evidence="7">
    <location>
        <position position="133"/>
    </location>
    <ligand>
        <name>[2Fe-2S] cluster</name>
        <dbReference type="ChEBI" id="CHEBI:190135"/>
    </ligand>
</feature>
<keyword evidence="8" id="KW-0560">Oxidoreductase</keyword>
<comment type="cofactor">
    <cofactor evidence="6">
        <name>[2Fe-2S] cluster</name>
        <dbReference type="ChEBI" id="CHEBI:190135"/>
    </cofactor>
</comment>
<dbReference type="EC" id="1.12.1.3" evidence="8"/>
<keyword evidence="4 7" id="KW-0408">Iron</keyword>
<gene>
    <name evidence="8" type="primary">hndA</name>
    <name evidence="8" type="ORF">Pan216_05610</name>
</gene>